<dbReference type="NCBIfam" id="TIGR00791">
    <property type="entry name" value="gntP"/>
    <property type="match status" value="1"/>
</dbReference>
<sequence length="440" mass="46502">MSMIILVSCITLLILLIARFKWNAFLAFLVVSLLCGLLLGMPAQEVVASVNKGVGDTLGSILVIIVLGAMLGRLIGESGAANRIAGTIRSLFGEKYITWAMAFTGFVVGIPLYYNVGFVLLVPIIFSVAYHYKLSKVYIGLPMLTALSVMHGFLPPHPAAMVLAIQFKADLVRTFIYGVIVAIPAIVIAGPIFASAFKNKQDREGSVIAVPAPQEGSLPGIVNAVCCSLSPVLFIAFASILGLLGSGNPVLKGTADFLSQPAIAMLLSLIICSISLGLSAGISLKNLMTSYAESVKDIAMILLIIGSAGMLKQIVVDSSLSVEITSWMLKCPLPPLVLAWLITAGLRLSLGSATIAGLTAAGVIFPLVEQTGIPPEFFVLTVGAGSLFGSHVNDTAFWMFKEYFNLTLRETFLSWTVMESMVSVIGLGGVLILESVVRGS</sequence>
<feature type="transmembrane region" description="Helical" evidence="8">
    <location>
        <begin position="336"/>
        <end position="365"/>
    </location>
</feature>
<dbReference type="PANTHER" id="PTHR30354">
    <property type="entry name" value="GNT FAMILY GLUCONATE TRANSPORTER"/>
    <property type="match status" value="1"/>
</dbReference>
<protein>
    <submittedName>
        <fullName evidence="9">Gnt-I system high-affinity gluconate transporter</fullName>
    </submittedName>
</protein>
<reference evidence="9 10" key="1">
    <citation type="submission" date="2018-03" db="EMBL/GenBank/DDBJ databases">
        <title>Genomic Encyclopedia of Type Strains, Phase III (KMG-III): the genomes of soil and plant-associated and newly described type strains.</title>
        <authorList>
            <person name="Whitman W."/>
        </authorList>
    </citation>
    <scope>NUCLEOTIDE SEQUENCE [LARGE SCALE GENOMIC DNA]</scope>
    <source>
        <strain evidence="9 10">CGMCC 1.9313</strain>
    </source>
</reference>
<evidence type="ECO:0000256" key="3">
    <source>
        <dbReference type="ARBA" id="ARBA00022475"/>
    </source>
</evidence>
<keyword evidence="3" id="KW-1003">Cell membrane</keyword>
<keyword evidence="10" id="KW-1185">Reference proteome</keyword>
<feature type="transmembrane region" description="Helical" evidence="8">
    <location>
        <begin position="218"/>
        <end position="245"/>
    </location>
</feature>
<evidence type="ECO:0000256" key="7">
    <source>
        <dbReference type="ARBA" id="ARBA00049663"/>
    </source>
</evidence>
<comment type="caution">
    <text evidence="9">The sequence shown here is derived from an EMBL/GenBank/DDBJ whole genome shotgun (WGS) entry which is preliminary data.</text>
</comment>
<feature type="transmembrane region" description="Helical" evidence="8">
    <location>
        <begin position="298"/>
        <end position="316"/>
    </location>
</feature>
<evidence type="ECO:0000256" key="8">
    <source>
        <dbReference type="SAM" id="Phobius"/>
    </source>
</evidence>
<evidence type="ECO:0000256" key="4">
    <source>
        <dbReference type="ARBA" id="ARBA00022692"/>
    </source>
</evidence>
<dbReference type="PIRSF" id="PIRSF002746">
    <property type="entry name" value="Gluconate_transporter"/>
    <property type="match status" value="1"/>
</dbReference>
<feature type="transmembrane region" description="Helical" evidence="8">
    <location>
        <begin position="96"/>
        <end position="125"/>
    </location>
</feature>
<evidence type="ECO:0000256" key="5">
    <source>
        <dbReference type="ARBA" id="ARBA00022989"/>
    </source>
</evidence>
<feature type="transmembrane region" description="Helical" evidence="8">
    <location>
        <begin position="137"/>
        <end position="154"/>
    </location>
</feature>
<feature type="transmembrane region" description="Helical" evidence="8">
    <location>
        <begin position="377"/>
        <end position="400"/>
    </location>
</feature>
<organism evidence="9 10">
    <name type="scientific">Arcticibacter pallidicorallinus</name>
    <dbReference type="NCBI Taxonomy" id="1259464"/>
    <lineage>
        <taxon>Bacteria</taxon>
        <taxon>Pseudomonadati</taxon>
        <taxon>Bacteroidota</taxon>
        <taxon>Sphingobacteriia</taxon>
        <taxon>Sphingobacteriales</taxon>
        <taxon>Sphingobacteriaceae</taxon>
        <taxon>Arcticibacter</taxon>
    </lineage>
</organism>
<dbReference type="Pfam" id="PF02447">
    <property type="entry name" value="GntP_permease"/>
    <property type="match status" value="1"/>
</dbReference>
<feature type="transmembrane region" description="Helical" evidence="8">
    <location>
        <begin position="57"/>
        <end position="76"/>
    </location>
</feature>
<dbReference type="EMBL" id="PVTH01000001">
    <property type="protein sequence ID" value="PRY55557.1"/>
    <property type="molecule type" value="Genomic_DNA"/>
</dbReference>
<dbReference type="InterPro" id="IPR003474">
    <property type="entry name" value="Glcn_transporter"/>
</dbReference>
<evidence type="ECO:0000256" key="1">
    <source>
        <dbReference type="ARBA" id="ARBA00004651"/>
    </source>
</evidence>
<dbReference type="Proteomes" id="UP000238034">
    <property type="component" value="Unassembled WGS sequence"/>
</dbReference>
<dbReference type="GO" id="GO:0015128">
    <property type="term" value="F:gluconate transmembrane transporter activity"/>
    <property type="evidence" value="ECO:0007669"/>
    <property type="project" value="InterPro"/>
</dbReference>
<dbReference type="GO" id="GO:0005886">
    <property type="term" value="C:plasma membrane"/>
    <property type="evidence" value="ECO:0007669"/>
    <property type="project" value="UniProtKB-SubCell"/>
</dbReference>
<accession>A0A2T0UCL5</accession>
<keyword evidence="4 8" id="KW-0812">Transmembrane</keyword>
<feature type="transmembrane region" description="Helical" evidence="8">
    <location>
        <begin position="28"/>
        <end position="50"/>
    </location>
</feature>
<evidence type="ECO:0000313" key="9">
    <source>
        <dbReference type="EMBL" id="PRY55557.1"/>
    </source>
</evidence>
<keyword evidence="5 8" id="KW-1133">Transmembrane helix</keyword>
<evidence type="ECO:0000256" key="6">
    <source>
        <dbReference type="ARBA" id="ARBA00023136"/>
    </source>
</evidence>
<dbReference type="OrthoDB" id="9787129at2"/>
<keyword evidence="2" id="KW-0813">Transport</keyword>
<name>A0A2T0UCL5_9SPHI</name>
<feature type="transmembrane region" description="Helical" evidence="8">
    <location>
        <begin position="257"/>
        <end position="278"/>
    </location>
</feature>
<feature type="transmembrane region" description="Helical" evidence="8">
    <location>
        <begin position="412"/>
        <end position="433"/>
    </location>
</feature>
<dbReference type="AlphaFoldDB" id="A0A2T0UCL5"/>
<gene>
    <name evidence="9" type="ORF">B0I27_101529</name>
</gene>
<evidence type="ECO:0000313" key="10">
    <source>
        <dbReference type="Proteomes" id="UP000238034"/>
    </source>
</evidence>
<dbReference type="RefSeq" id="WP_106291065.1">
    <property type="nucleotide sequence ID" value="NZ_PVTH01000001.1"/>
</dbReference>
<keyword evidence="6 8" id="KW-0472">Membrane</keyword>
<proteinExistence type="inferred from homology"/>
<comment type="subcellular location">
    <subcellularLocation>
        <location evidence="1">Cell membrane</location>
        <topology evidence="1">Multi-pass membrane protein</topology>
    </subcellularLocation>
</comment>
<evidence type="ECO:0000256" key="2">
    <source>
        <dbReference type="ARBA" id="ARBA00022448"/>
    </source>
</evidence>
<feature type="transmembrane region" description="Helical" evidence="8">
    <location>
        <begin position="174"/>
        <end position="197"/>
    </location>
</feature>
<comment type="similarity">
    <text evidence="7">Belongs to the GntP permease family.</text>
</comment>
<dbReference type="PANTHER" id="PTHR30354:SF22">
    <property type="entry name" value="HIGH-AFFINITY GLUCONATE TRANSPORTER"/>
    <property type="match status" value="1"/>
</dbReference>